<keyword evidence="6" id="KW-0067">ATP-binding</keyword>
<accession>K0SCQ1</accession>
<evidence type="ECO:0000313" key="12">
    <source>
        <dbReference type="EMBL" id="EJK63140.1"/>
    </source>
</evidence>
<keyword evidence="8 10" id="KW-0472">Membrane</keyword>
<dbReference type="InterPro" id="IPR027417">
    <property type="entry name" value="P-loop_NTPase"/>
</dbReference>
<keyword evidence="4 10" id="KW-0812">Transmembrane</keyword>
<dbReference type="OrthoDB" id="6500128at2759"/>
<dbReference type="PROSITE" id="PS50929">
    <property type="entry name" value="ABC_TM1F"/>
    <property type="match status" value="1"/>
</dbReference>
<name>K0SCQ1_THAOC</name>
<dbReference type="CDD" id="cd18579">
    <property type="entry name" value="ABC_6TM_ABCC_D1"/>
    <property type="match status" value="1"/>
</dbReference>
<evidence type="ECO:0000256" key="10">
    <source>
        <dbReference type="SAM" id="Phobius"/>
    </source>
</evidence>
<feature type="transmembrane region" description="Helical" evidence="10">
    <location>
        <begin position="164"/>
        <end position="181"/>
    </location>
</feature>
<comment type="similarity">
    <text evidence="2">Belongs to the ABC transporter superfamily. ABCC family. Conjugate transporter (TC 3.A.1.208) subfamily.</text>
</comment>
<dbReference type="Gene3D" id="1.20.1560.10">
    <property type="entry name" value="ABC transporter type 1, transmembrane domain"/>
    <property type="match status" value="1"/>
</dbReference>
<dbReference type="GO" id="GO:0005524">
    <property type="term" value="F:ATP binding"/>
    <property type="evidence" value="ECO:0007669"/>
    <property type="project" value="UniProtKB-KW"/>
</dbReference>
<feature type="region of interest" description="Disordered" evidence="9">
    <location>
        <begin position="462"/>
        <end position="494"/>
    </location>
</feature>
<dbReference type="AlphaFoldDB" id="K0SCQ1"/>
<sequence length="608" mass="67661">MTSTMFGGREKKGNGAEDISPMVWKENAALFTRASKLRRVGRWLEMEDLAPIPDNDTSEQVDARFQAAYASFKPKPKAKKAGEEDTEDDEGPSGETAKQLEKRLTYALFATCKRRIIEGGAFRLVNSILQFTFPVLLNLVLAYYQDVQSGRITESDPPLLYYKGYWLSALLMFFVASKALTEGAYFHRMNRCSWQVKTAISSSIYSKSLRLAASEQQKTSLGEIVNLMQVDASKVEMFMMQLHTLWDGLFQIAGYMIILGTLLGWTCLIGMFIIVCSIPVMGKISIKMFGYNRSMVKHTDNRVKTVNEALQGILCVKMYSWEDPLAKQVDVSRQEELKSLRKIAYLRAFMRAFMTALPTIAAAATFLVYVYGSAGEISASILFSSIVAFDLIRMPLMMYPMALAQFSQCKVSLTRIAVFLGYDEVNEIGYTRDESADGEIIIEGATLYWSDPTKPLPRSALEKTSKLDDSQQSSRKLSLPGRLSRSSSKTSLSDLEEAAEEQSEILYPKAVLSDVNLHVGTGELFGIVGELMPFRAEQCQMNCLTFLFSGPVGSGKSTLISSILNESVLGEGSSITLNGKVAYVAQSAWILNKTVRENILFGLPFDQE</sequence>
<dbReference type="FunFam" id="1.20.1560.10:FF:000006">
    <property type="entry name" value="ATP-binding cassette, sub-family C (CFTR/MRP), member 9"/>
    <property type="match status" value="1"/>
</dbReference>
<dbReference type="InterPro" id="IPR011527">
    <property type="entry name" value="ABC1_TM_dom"/>
</dbReference>
<feature type="domain" description="ABC transmembrane type-1" evidence="11">
    <location>
        <begin position="119"/>
        <end position="408"/>
    </location>
</feature>
<feature type="compositionally biased region" description="Low complexity" evidence="9">
    <location>
        <begin position="473"/>
        <end position="493"/>
    </location>
</feature>
<dbReference type="PANTHER" id="PTHR24223:SF456">
    <property type="entry name" value="MULTIDRUG RESISTANCE-ASSOCIATED PROTEIN LETHAL(2)03659"/>
    <property type="match status" value="1"/>
</dbReference>
<keyword evidence="13" id="KW-1185">Reference proteome</keyword>
<dbReference type="OMA" id="RICEYLC"/>
<evidence type="ECO:0000256" key="7">
    <source>
        <dbReference type="ARBA" id="ARBA00022989"/>
    </source>
</evidence>
<feature type="transmembrane region" description="Helical" evidence="10">
    <location>
        <begin position="348"/>
        <end position="371"/>
    </location>
</feature>
<dbReference type="Pfam" id="PF00664">
    <property type="entry name" value="ABC_membrane"/>
    <property type="match status" value="1"/>
</dbReference>
<evidence type="ECO:0000256" key="8">
    <source>
        <dbReference type="ARBA" id="ARBA00023136"/>
    </source>
</evidence>
<feature type="transmembrane region" description="Helical" evidence="10">
    <location>
        <begin position="377"/>
        <end position="396"/>
    </location>
</feature>
<feature type="non-terminal residue" evidence="12">
    <location>
        <position position="608"/>
    </location>
</feature>
<dbReference type="GO" id="GO:0016020">
    <property type="term" value="C:membrane"/>
    <property type="evidence" value="ECO:0007669"/>
    <property type="project" value="UniProtKB-SubCell"/>
</dbReference>
<evidence type="ECO:0000256" key="1">
    <source>
        <dbReference type="ARBA" id="ARBA00004141"/>
    </source>
</evidence>
<keyword evidence="5" id="KW-0547">Nucleotide-binding</keyword>
<dbReference type="SUPFAM" id="SSF90123">
    <property type="entry name" value="ABC transporter transmembrane region"/>
    <property type="match status" value="1"/>
</dbReference>
<evidence type="ECO:0000256" key="3">
    <source>
        <dbReference type="ARBA" id="ARBA00022448"/>
    </source>
</evidence>
<dbReference type="InterPro" id="IPR050173">
    <property type="entry name" value="ABC_transporter_C-like"/>
</dbReference>
<reference evidence="12 13" key="1">
    <citation type="journal article" date="2012" name="Genome Biol.">
        <title>Genome and low-iron response of an oceanic diatom adapted to chronic iron limitation.</title>
        <authorList>
            <person name="Lommer M."/>
            <person name="Specht M."/>
            <person name="Roy A.S."/>
            <person name="Kraemer L."/>
            <person name="Andreson R."/>
            <person name="Gutowska M.A."/>
            <person name="Wolf J."/>
            <person name="Bergner S.V."/>
            <person name="Schilhabel M.B."/>
            <person name="Klostermeier U.C."/>
            <person name="Beiko R.G."/>
            <person name="Rosenstiel P."/>
            <person name="Hippler M."/>
            <person name="Laroche J."/>
        </authorList>
    </citation>
    <scope>NUCLEOTIDE SEQUENCE [LARGE SCALE GENOMIC DNA]</scope>
    <source>
        <strain evidence="12 13">CCMP1005</strain>
    </source>
</reference>
<dbReference type="InterPro" id="IPR036640">
    <property type="entry name" value="ABC1_TM_sf"/>
</dbReference>
<feature type="transmembrane region" description="Helical" evidence="10">
    <location>
        <begin position="268"/>
        <end position="286"/>
    </location>
</feature>
<keyword evidence="3" id="KW-0813">Transport</keyword>
<comment type="caution">
    <text evidence="12">The sequence shown here is derived from an EMBL/GenBank/DDBJ whole genome shotgun (WGS) entry which is preliminary data.</text>
</comment>
<evidence type="ECO:0000256" key="6">
    <source>
        <dbReference type="ARBA" id="ARBA00022840"/>
    </source>
</evidence>
<gene>
    <name evidence="12" type="ORF">THAOC_16219</name>
</gene>
<dbReference type="PANTHER" id="PTHR24223">
    <property type="entry name" value="ATP-BINDING CASSETTE SUB-FAMILY C"/>
    <property type="match status" value="1"/>
</dbReference>
<evidence type="ECO:0000259" key="11">
    <source>
        <dbReference type="PROSITE" id="PS50929"/>
    </source>
</evidence>
<dbReference type="eggNOG" id="KOG0054">
    <property type="taxonomic scope" value="Eukaryota"/>
</dbReference>
<evidence type="ECO:0000256" key="4">
    <source>
        <dbReference type="ARBA" id="ARBA00022692"/>
    </source>
</evidence>
<dbReference type="SUPFAM" id="SSF52540">
    <property type="entry name" value="P-loop containing nucleoside triphosphate hydrolases"/>
    <property type="match status" value="1"/>
</dbReference>
<evidence type="ECO:0000256" key="2">
    <source>
        <dbReference type="ARBA" id="ARBA00009726"/>
    </source>
</evidence>
<feature type="transmembrane region" description="Helical" evidence="10">
    <location>
        <begin position="124"/>
        <end position="144"/>
    </location>
</feature>
<organism evidence="12 13">
    <name type="scientific">Thalassiosira oceanica</name>
    <name type="common">Marine diatom</name>
    <dbReference type="NCBI Taxonomy" id="159749"/>
    <lineage>
        <taxon>Eukaryota</taxon>
        <taxon>Sar</taxon>
        <taxon>Stramenopiles</taxon>
        <taxon>Ochrophyta</taxon>
        <taxon>Bacillariophyta</taxon>
        <taxon>Coscinodiscophyceae</taxon>
        <taxon>Thalassiosirophycidae</taxon>
        <taxon>Thalassiosirales</taxon>
        <taxon>Thalassiosiraceae</taxon>
        <taxon>Thalassiosira</taxon>
    </lineage>
</organism>
<proteinExistence type="inferred from homology"/>
<dbReference type="EMBL" id="AGNL01018409">
    <property type="protein sequence ID" value="EJK63140.1"/>
    <property type="molecule type" value="Genomic_DNA"/>
</dbReference>
<evidence type="ECO:0000256" key="5">
    <source>
        <dbReference type="ARBA" id="ARBA00022741"/>
    </source>
</evidence>
<dbReference type="InterPro" id="IPR044746">
    <property type="entry name" value="ABCC_6TM_D1"/>
</dbReference>
<dbReference type="GO" id="GO:0140359">
    <property type="term" value="F:ABC-type transporter activity"/>
    <property type="evidence" value="ECO:0007669"/>
    <property type="project" value="InterPro"/>
</dbReference>
<protein>
    <recommendedName>
        <fullName evidence="11">ABC transmembrane type-1 domain-containing protein</fullName>
    </recommendedName>
</protein>
<evidence type="ECO:0000313" key="13">
    <source>
        <dbReference type="Proteomes" id="UP000266841"/>
    </source>
</evidence>
<dbReference type="Gene3D" id="3.40.50.300">
    <property type="entry name" value="P-loop containing nucleotide triphosphate hydrolases"/>
    <property type="match status" value="1"/>
</dbReference>
<evidence type="ECO:0000256" key="9">
    <source>
        <dbReference type="SAM" id="MobiDB-lite"/>
    </source>
</evidence>
<keyword evidence="7 10" id="KW-1133">Transmembrane helix</keyword>
<dbReference type="Proteomes" id="UP000266841">
    <property type="component" value="Unassembled WGS sequence"/>
</dbReference>
<feature type="region of interest" description="Disordered" evidence="9">
    <location>
        <begin position="74"/>
        <end position="97"/>
    </location>
</feature>
<comment type="subcellular location">
    <subcellularLocation>
        <location evidence="1">Membrane</location>
        <topology evidence="1">Multi-pass membrane protein</topology>
    </subcellularLocation>
</comment>